<gene>
    <name evidence="1" type="ORF">GCM10008015_16150</name>
</gene>
<dbReference type="RefSeq" id="WP_188493794.1">
    <property type="nucleotide sequence ID" value="NZ_BMGA01000003.1"/>
</dbReference>
<reference evidence="2" key="1">
    <citation type="journal article" date="2019" name="Int. J. Syst. Evol. Microbiol.">
        <title>The Global Catalogue of Microorganisms (GCM) 10K type strain sequencing project: providing services to taxonomists for standard genome sequencing and annotation.</title>
        <authorList>
            <consortium name="The Broad Institute Genomics Platform"/>
            <consortium name="The Broad Institute Genome Sequencing Center for Infectious Disease"/>
            <person name="Wu L."/>
            <person name="Ma J."/>
        </authorList>
    </citation>
    <scope>NUCLEOTIDE SEQUENCE [LARGE SCALE GENOMIC DNA]</scope>
    <source>
        <strain evidence="2">CGMCC 1.12811</strain>
    </source>
</reference>
<evidence type="ECO:0000313" key="2">
    <source>
        <dbReference type="Proteomes" id="UP000658793"/>
    </source>
</evidence>
<evidence type="ECO:0000313" key="1">
    <source>
        <dbReference type="EMBL" id="GGA76316.1"/>
    </source>
</evidence>
<protein>
    <submittedName>
        <fullName evidence="1">Alpha/beta hydrolase</fullName>
    </submittedName>
</protein>
<dbReference type="GO" id="GO:0016787">
    <property type="term" value="F:hydrolase activity"/>
    <property type="evidence" value="ECO:0007669"/>
    <property type="project" value="UniProtKB-KW"/>
</dbReference>
<sequence length="231" mass="26827">MSKIPVYFMPGLAANPLIFERIKLDETLFDVYYLEWEIPEKEESLEDYAKRLVLKIKEENPVLIGVSFGGILVQEMAKHISVRKLIIISSIKTNLELPKRLQFIKKTKLYKLVPISLLLGFVKLVQLISGEKTKHKMQLYEKFLSVRDERYLKWAFEKVLLWNCPVANEKVIHIHGSRDEVFPVKNIKNCIVVAGGTHVMIYTKYRWFNANLANIILGKNSNGEIPNSNFY</sequence>
<comment type="caution">
    <text evidence="1">The sequence shown here is derived from an EMBL/GenBank/DDBJ whole genome shotgun (WGS) entry which is preliminary data.</text>
</comment>
<dbReference type="Gene3D" id="3.40.50.1820">
    <property type="entry name" value="alpha/beta hydrolase"/>
    <property type="match status" value="1"/>
</dbReference>
<keyword evidence="2" id="KW-1185">Reference proteome</keyword>
<organism evidence="1 2">
    <name type="scientific">Flavobacterium palustre</name>
    <dbReference type="NCBI Taxonomy" id="1476463"/>
    <lineage>
        <taxon>Bacteria</taxon>
        <taxon>Pseudomonadati</taxon>
        <taxon>Bacteroidota</taxon>
        <taxon>Flavobacteriia</taxon>
        <taxon>Flavobacteriales</taxon>
        <taxon>Flavobacteriaceae</taxon>
        <taxon>Flavobacterium</taxon>
    </lineage>
</organism>
<dbReference type="InterPro" id="IPR029058">
    <property type="entry name" value="AB_hydrolase_fold"/>
</dbReference>
<dbReference type="SUPFAM" id="SSF53474">
    <property type="entry name" value="alpha/beta-Hydrolases"/>
    <property type="match status" value="1"/>
</dbReference>
<dbReference type="Proteomes" id="UP000658793">
    <property type="component" value="Unassembled WGS sequence"/>
</dbReference>
<proteinExistence type="predicted"/>
<accession>A0ABQ1HG64</accession>
<name>A0ABQ1HG64_9FLAO</name>
<dbReference type="EMBL" id="BMGA01000003">
    <property type="protein sequence ID" value="GGA76316.1"/>
    <property type="molecule type" value="Genomic_DNA"/>
</dbReference>
<keyword evidence="1" id="KW-0378">Hydrolase</keyword>